<evidence type="ECO:0000259" key="15">
    <source>
        <dbReference type="Pfam" id="PF04815"/>
    </source>
</evidence>
<evidence type="ECO:0000256" key="1">
    <source>
        <dbReference type="ARBA" id="ARBA00004394"/>
    </source>
</evidence>
<dbReference type="InterPro" id="IPR029006">
    <property type="entry name" value="ADF-H/Gelsolin-like_dom_sf"/>
</dbReference>
<keyword evidence="9" id="KW-0653">Protein transport</keyword>
<keyword evidence="8" id="KW-0931">ER-Golgi transport</keyword>
<name>A0AAD7FKZ8_9AGAR</name>
<evidence type="ECO:0000313" key="17">
    <source>
        <dbReference type="EMBL" id="KAJ7625872.1"/>
    </source>
</evidence>
<dbReference type="GO" id="GO:0000149">
    <property type="term" value="F:SNARE binding"/>
    <property type="evidence" value="ECO:0007669"/>
    <property type="project" value="TreeGrafter"/>
</dbReference>
<dbReference type="Gene3D" id="3.40.20.10">
    <property type="entry name" value="Severin"/>
    <property type="match status" value="1"/>
</dbReference>
<feature type="domain" description="Sec23/Sec24 helical" evidence="15">
    <location>
        <begin position="550"/>
        <end position="650"/>
    </location>
</feature>
<dbReference type="SUPFAM" id="SSF53300">
    <property type="entry name" value="vWA-like"/>
    <property type="match status" value="1"/>
</dbReference>
<dbReference type="SUPFAM" id="SSF82754">
    <property type="entry name" value="C-terminal, gelsolin-like domain of Sec23/24"/>
    <property type="match status" value="1"/>
</dbReference>
<feature type="domain" description="Gelsolin-like" evidence="12">
    <location>
        <begin position="678"/>
        <end position="747"/>
    </location>
</feature>
<feature type="domain" description="Zinc finger Sec23/Sec24-type" evidence="13">
    <location>
        <begin position="141"/>
        <end position="177"/>
    </location>
</feature>
<dbReference type="SUPFAM" id="SSF81811">
    <property type="entry name" value="Helical domain of Sec23/24"/>
    <property type="match status" value="1"/>
</dbReference>
<protein>
    <submittedName>
        <fullName evidence="17">CPII coat sec24 protein</fullName>
    </submittedName>
</protein>
<evidence type="ECO:0000256" key="3">
    <source>
        <dbReference type="ARBA" id="ARBA00004586"/>
    </source>
</evidence>
<dbReference type="InterPro" id="IPR036174">
    <property type="entry name" value="Znf_Sec23_Sec24_sf"/>
</dbReference>
<dbReference type="InterPro" id="IPR012990">
    <property type="entry name" value="Beta-sandwich_Sec23_24"/>
</dbReference>
<comment type="similarity">
    <text evidence="4">Belongs to the SEC23/SEC24 family. SEC24 subfamily.</text>
</comment>
<dbReference type="AlphaFoldDB" id="A0AAD7FKZ8"/>
<evidence type="ECO:0000259" key="14">
    <source>
        <dbReference type="Pfam" id="PF04811"/>
    </source>
</evidence>
<evidence type="ECO:0000256" key="2">
    <source>
        <dbReference type="ARBA" id="ARBA00004496"/>
    </source>
</evidence>
<evidence type="ECO:0000256" key="6">
    <source>
        <dbReference type="ARBA" id="ARBA00022490"/>
    </source>
</evidence>
<dbReference type="PANTHER" id="PTHR13803:SF39">
    <property type="entry name" value="SECRETORY 24AB, ISOFORM A"/>
    <property type="match status" value="1"/>
</dbReference>
<gene>
    <name evidence="17" type="ORF">FB45DRAFT_1030201</name>
</gene>
<dbReference type="GO" id="GO:0005789">
    <property type="term" value="C:endoplasmic reticulum membrane"/>
    <property type="evidence" value="ECO:0007669"/>
    <property type="project" value="UniProtKB-SubCell"/>
</dbReference>
<dbReference type="GO" id="GO:0008270">
    <property type="term" value="F:zinc ion binding"/>
    <property type="evidence" value="ECO:0007669"/>
    <property type="project" value="InterPro"/>
</dbReference>
<feature type="domain" description="Sec23/Sec24 trunk" evidence="14">
    <location>
        <begin position="215"/>
        <end position="437"/>
    </location>
</feature>
<dbReference type="InterPro" id="IPR006896">
    <property type="entry name" value="Sec23/24_trunk_dom"/>
</dbReference>
<keyword evidence="5" id="KW-0813">Transport</keyword>
<evidence type="ECO:0000256" key="10">
    <source>
        <dbReference type="ARBA" id="ARBA00023034"/>
    </source>
</evidence>
<keyword evidence="6" id="KW-0963">Cytoplasm</keyword>
<evidence type="ECO:0000256" key="7">
    <source>
        <dbReference type="ARBA" id="ARBA00022824"/>
    </source>
</evidence>
<dbReference type="Gene3D" id="2.30.30.380">
    <property type="entry name" value="Zn-finger domain of Sec23/24"/>
    <property type="match status" value="1"/>
</dbReference>
<keyword evidence="18" id="KW-1185">Reference proteome</keyword>
<keyword evidence="10" id="KW-0333">Golgi apparatus</keyword>
<dbReference type="GO" id="GO:0030127">
    <property type="term" value="C:COPII vesicle coat"/>
    <property type="evidence" value="ECO:0007669"/>
    <property type="project" value="InterPro"/>
</dbReference>
<evidence type="ECO:0000259" key="16">
    <source>
        <dbReference type="Pfam" id="PF08033"/>
    </source>
</evidence>
<dbReference type="Proteomes" id="UP001221142">
    <property type="component" value="Unassembled WGS sequence"/>
</dbReference>
<evidence type="ECO:0000256" key="5">
    <source>
        <dbReference type="ARBA" id="ARBA00022448"/>
    </source>
</evidence>
<dbReference type="GO" id="GO:0070971">
    <property type="term" value="C:endoplasmic reticulum exit site"/>
    <property type="evidence" value="ECO:0007669"/>
    <property type="project" value="TreeGrafter"/>
</dbReference>
<dbReference type="InterPro" id="IPR006900">
    <property type="entry name" value="Sec23/24_helical_dom"/>
</dbReference>
<dbReference type="Gene3D" id="1.20.120.730">
    <property type="entry name" value="Sec23/Sec24 helical domain"/>
    <property type="match status" value="1"/>
</dbReference>
<accession>A0AAD7FKZ8</accession>
<organism evidence="17 18">
    <name type="scientific">Roridomyces roridus</name>
    <dbReference type="NCBI Taxonomy" id="1738132"/>
    <lineage>
        <taxon>Eukaryota</taxon>
        <taxon>Fungi</taxon>
        <taxon>Dikarya</taxon>
        <taxon>Basidiomycota</taxon>
        <taxon>Agaricomycotina</taxon>
        <taxon>Agaricomycetes</taxon>
        <taxon>Agaricomycetidae</taxon>
        <taxon>Agaricales</taxon>
        <taxon>Marasmiineae</taxon>
        <taxon>Mycenaceae</taxon>
        <taxon>Roridomyces</taxon>
    </lineage>
</organism>
<dbReference type="PANTHER" id="PTHR13803">
    <property type="entry name" value="SEC24-RELATED PROTEIN"/>
    <property type="match status" value="1"/>
</dbReference>
<dbReference type="Pfam" id="PF04815">
    <property type="entry name" value="Sec23_helical"/>
    <property type="match status" value="1"/>
</dbReference>
<feature type="domain" description="Sec23/Sec24 beta-sandwich" evidence="16">
    <location>
        <begin position="457"/>
        <end position="539"/>
    </location>
</feature>
<proteinExistence type="inferred from homology"/>
<dbReference type="Pfam" id="PF04811">
    <property type="entry name" value="Sec23_trunk"/>
    <property type="match status" value="1"/>
</dbReference>
<dbReference type="Gene3D" id="2.60.40.1670">
    <property type="entry name" value="beta-sandwich domain of Sec23/24"/>
    <property type="match status" value="1"/>
</dbReference>
<dbReference type="EMBL" id="JARKIF010000012">
    <property type="protein sequence ID" value="KAJ7625872.1"/>
    <property type="molecule type" value="Genomic_DNA"/>
</dbReference>
<dbReference type="GO" id="GO:0006886">
    <property type="term" value="P:intracellular protein transport"/>
    <property type="evidence" value="ECO:0007669"/>
    <property type="project" value="InterPro"/>
</dbReference>
<evidence type="ECO:0000256" key="8">
    <source>
        <dbReference type="ARBA" id="ARBA00022892"/>
    </source>
</evidence>
<evidence type="ECO:0000256" key="9">
    <source>
        <dbReference type="ARBA" id="ARBA00022927"/>
    </source>
</evidence>
<evidence type="ECO:0000259" key="12">
    <source>
        <dbReference type="Pfam" id="PF00626"/>
    </source>
</evidence>
<comment type="caution">
    <text evidence="17">The sequence shown here is derived from an EMBL/GenBank/DDBJ whole genome shotgun (WGS) entry which is preliminary data.</text>
</comment>
<evidence type="ECO:0000259" key="13">
    <source>
        <dbReference type="Pfam" id="PF04810"/>
    </source>
</evidence>
<evidence type="ECO:0000256" key="4">
    <source>
        <dbReference type="ARBA" id="ARBA00008334"/>
    </source>
</evidence>
<dbReference type="InterPro" id="IPR036180">
    <property type="entry name" value="Gelsolin-like_dom_sf"/>
</dbReference>
<keyword evidence="7" id="KW-0256">Endoplasmic reticulum</keyword>
<dbReference type="Pfam" id="PF08033">
    <property type="entry name" value="Sec23_BS"/>
    <property type="match status" value="1"/>
</dbReference>
<dbReference type="InterPro" id="IPR036465">
    <property type="entry name" value="vWFA_dom_sf"/>
</dbReference>
<dbReference type="SUPFAM" id="SSF82919">
    <property type="entry name" value="Zn-finger domain of Sec23/24"/>
    <property type="match status" value="1"/>
</dbReference>
<dbReference type="InterPro" id="IPR036175">
    <property type="entry name" value="Sec23/24_helical_dom_sf"/>
</dbReference>
<evidence type="ECO:0000313" key="18">
    <source>
        <dbReference type="Proteomes" id="UP001221142"/>
    </source>
</evidence>
<dbReference type="InterPro" id="IPR006895">
    <property type="entry name" value="Znf_Sec23_Sec24"/>
</dbReference>
<dbReference type="GO" id="GO:0090110">
    <property type="term" value="P:COPII-coated vesicle cargo loading"/>
    <property type="evidence" value="ECO:0007669"/>
    <property type="project" value="TreeGrafter"/>
</dbReference>
<dbReference type="Pfam" id="PF00626">
    <property type="entry name" value="Gelsolin"/>
    <property type="match status" value="1"/>
</dbReference>
<sequence length="840" mass="93265">MSKPKSRQYAVGQTQVYYGSPAGQLPADDGLTQTQMSYGFAEGQASVGNPPTTPSDLHVDLMTYPPHPRDLRSPSHSQIRLPSVIPSEHMHSGQRYMTPTLGVVPNTEPLLHKAKIPLGLVVSPYPTIDGGAVPAVEDGVIARCHICRAYMNPYIQFLDNGRRWRCSLCGRPNDVPELFDWSVVVNQPRDRYTRAELNHPVVDYVATSEYVRQAPQAPAYVFVLDVSQEAVSSGMFSTAIHMILENLDDLPNEQKRTRVAIICYDTALHFFSIRPGADMFDMLVVSDLEEKYLPRPYQDLLVNLSEARQVFETLLSQLSAIFSDSRPSQSATGPALNSALALLTPVGGKIVLISASTPSVGMGTLDISEQRRKAANQKELDEDKPTSNFYHTFSLSCVNSCVSVDMFVFGDRYRGLGTLSIVPQYTSGQMFYYRDVAEIKPKFTVELGRVLAMPILLEAEMRMRCSRGICVQSIDGNFFLSKVDSVVMPAVAPNQSYAVEFQIQETLTEPIVVFQCALLHTTCTGERRIRVLTLALPTTSVLSEVFASADAITIATLIAKQSVQRPSSLTLEDRRDKIVKRVAEMCVAYNRENHLHSSELQLRLPVNLKMLPAVDVGLAKKAIQVTPETTADMRAYVRALISSSSASQFIRYIYPKVYSLHNMPVEVGFIGEHGKLLMPAPLPLTSAWWEPHGLYLLDDGHIVYLWVGRDAVPQLIVDVFGLENYQALQGGMVTLPELDTTISNQVRSVIDKIREREDVIHFPAACVVKDDSASGNPSLRATVVQWLIHDRTDDLRMSYKQFLLKIYGKDHTSRTDETTPAVGSISKSIDCLERADPDSC</sequence>
<dbReference type="SUPFAM" id="SSF81995">
    <property type="entry name" value="beta-sandwich domain of Sec23/24"/>
    <property type="match status" value="1"/>
</dbReference>
<dbReference type="InterPro" id="IPR007123">
    <property type="entry name" value="Gelsolin-like_dom"/>
</dbReference>
<keyword evidence="11" id="KW-0472">Membrane</keyword>
<evidence type="ECO:0000256" key="11">
    <source>
        <dbReference type="ARBA" id="ARBA00023136"/>
    </source>
</evidence>
<comment type="subcellular location">
    <subcellularLocation>
        <location evidence="2">Cytoplasm</location>
    </subcellularLocation>
    <subcellularLocation>
        <location evidence="3">Endoplasmic reticulum membrane</location>
    </subcellularLocation>
    <subcellularLocation>
        <location evidence="1">Golgi apparatus membrane</location>
    </subcellularLocation>
</comment>
<dbReference type="GO" id="GO:0000139">
    <property type="term" value="C:Golgi membrane"/>
    <property type="evidence" value="ECO:0007669"/>
    <property type="project" value="UniProtKB-SubCell"/>
</dbReference>
<reference evidence="17" key="1">
    <citation type="submission" date="2023-03" db="EMBL/GenBank/DDBJ databases">
        <title>Massive genome expansion in bonnet fungi (Mycena s.s.) driven by repeated elements and novel gene families across ecological guilds.</title>
        <authorList>
            <consortium name="Lawrence Berkeley National Laboratory"/>
            <person name="Harder C.B."/>
            <person name="Miyauchi S."/>
            <person name="Viragh M."/>
            <person name="Kuo A."/>
            <person name="Thoen E."/>
            <person name="Andreopoulos B."/>
            <person name="Lu D."/>
            <person name="Skrede I."/>
            <person name="Drula E."/>
            <person name="Henrissat B."/>
            <person name="Morin E."/>
            <person name="Kohler A."/>
            <person name="Barry K."/>
            <person name="LaButti K."/>
            <person name="Morin E."/>
            <person name="Salamov A."/>
            <person name="Lipzen A."/>
            <person name="Mereny Z."/>
            <person name="Hegedus B."/>
            <person name="Baldrian P."/>
            <person name="Stursova M."/>
            <person name="Weitz H."/>
            <person name="Taylor A."/>
            <person name="Grigoriev I.V."/>
            <person name="Nagy L.G."/>
            <person name="Martin F."/>
            <person name="Kauserud H."/>
        </authorList>
    </citation>
    <scope>NUCLEOTIDE SEQUENCE</scope>
    <source>
        <strain evidence="17">9284</strain>
    </source>
</reference>
<dbReference type="Gene3D" id="3.40.50.410">
    <property type="entry name" value="von Willebrand factor, type A domain"/>
    <property type="match status" value="1"/>
</dbReference>
<dbReference type="InterPro" id="IPR050550">
    <property type="entry name" value="SEC23_SEC24_subfamily"/>
</dbReference>
<dbReference type="Pfam" id="PF04810">
    <property type="entry name" value="zf-Sec23_Sec24"/>
    <property type="match status" value="1"/>
</dbReference>